<dbReference type="AlphaFoldDB" id="A0A2W4WHU9"/>
<proteinExistence type="inferred from homology"/>
<evidence type="ECO:0000313" key="5">
    <source>
        <dbReference type="EMBL" id="PZO41539.1"/>
    </source>
</evidence>
<sequence length="483" mass="53864">MITAITLLILLVVTAIIWLWATNETEFYRQQKIQQVESFAAAFGQTLQLELGDRNWANMRTKMNLIMQSNEDFVYVIVSDRRENHQIVSAAPAEIAGQFMPDLVPVSVSKAAVHYGQVNFITSLKARIAETYLLRDIDFPPNILRAKRGERIIEAAIDIPDNYKLEAVNGTFRVGITLRKMDDQIVNAVTKTLAVGAIALFLGIIAAYYLSWILSQPILRLRESASRLASGELDHRVTILSQDELGALGRSFNDMSDSLQASFGKLQKTLDSFERFVPEKFLQVIAPRGIENIAVGEYAKHNITILFSDIRGYTALSESQTPEETFKFLNEYIAYVGDAIDEYGGFIDKYIGDAVMALFDENHTDSALKAAIAMQLALKKFNQKREQLGLRTIASGIGIHRGEVVMGTVGFTSRIDSTVIGDAVNVSSRVEGLTKNYNCEILITDAVVSALEHPEDFNLDIVDESVKVKGKEMAIKLYRLNFD</sequence>
<evidence type="ECO:0000256" key="1">
    <source>
        <dbReference type="ARBA" id="ARBA00005381"/>
    </source>
</evidence>
<dbReference type="SMART" id="SM00304">
    <property type="entry name" value="HAMP"/>
    <property type="match status" value="1"/>
</dbReference>
<protein>
    <submittedName>
        <fullName evidence="5">Adenylate/guanylate cyclase domain-containing protein</fullName>
    </submittedName>
</protein>
<dbReference type="InterPro" id="IPR003660">
    <property type="entry name" value="HAMP_dom"/>
</dbReference>
<accession>A0A2W4WHU9</accession>
<dbReference type="Gene3D" id="3.30.70.1230">
    <property type="entry name" value="Nucleotide cyclase"/>
    <property type="match status" value="1"/>
</dbReference>
<dbReference type="InterPro" id="IPR029787">
    <property type="entry name" value="Nucleotide_cyclase"/>
</dbReference>
<reference evidence="5 6" key="1">
    <citation type="submission" date="2018-04" db="EMBL/GenBank/DDBJ databases">
        <authorList>
            <person name="Go L.Y."/>
            <person name="Mitchell J.A."/>
        </authorList>
    </citation>
    <scope>NUCLEOTIDE SEQUENCE [LARGE SCALE GENOMIC DNA]</scope>
    <source>
        <strain evidence="5">ULC066bin1</strain>
    </source>
</reference>
<dbReference type="CDD" id="cd07302">
    <property type="entry name" value="CHD"/>
    <property type="match status" value="1"/>
</dbReference>
<feature type="domain" description="HAMP" evidence="4">
    <location>
        <begin position="212"/>
        <end position="264"/>
    </location>
</feature>
<dbReference type="GO" id="GO:0035556">
    <property type="term" value="P:intracellular signal transduction"/>
    <property type="evidence" value="ECO:0007669"/>
    <property type="project" value="InterPro"/>
</dbReference>
<comment type="similarity">
    <text evidence="1">Belongs to the adenylyl cyclase class-3 family.</text>
</comment>
<dbReference type="Gene3D" id="6.10.340.10">
    <property type="match status" value="1"/>
</dbReference>
<dbReference type="SUPFAM" id="SSF55073">
    <property type="entry name" value="Nucleotide cyclase"/>
    <property type="match status" value="1"/>
</dbReference>
<dbReference type="GO" id="GO:0004016">
    <property type="term" value="F:adenylate cyclase activity"/>
    <property type="evidence" value="ECO:0007669"/>
    <property type="project" value="UniProtKB-ARBA"/>
</dbReference>
<comment type="caution">
    <text evidence="5">The sequence shown here is derived from an EMBL/GenBank/DDBJ whole genome shotgun (WGS) entry which is preliminary data.</text>
</comment>
<dbReference type="Proteomes" id="UP000249467">
    <property type="component" value="Unassembled WGS sequence"/>
</dbReference>
<dbReference type="PROSITE" id="PS50885">
    <property type="entry name" value="HAMP"/>
    <property type="match status" value="1"/>
</dbReference>
<keyword evidence="2" id="KW-0472">Membrane</keyword>
<gene>
    <name evidence="5" type="ORF">DCF19_09730</name>
</gene>
<evidence type="ECO:0000256" key="2">
    <source>
        <dbReference type="SAM" id="Phobius"/>
    </source>
</evidence>
<dbReference type="GO" id="GO:0006171">
    <property type="term" value="P:cAMP biosynthetic process"/>
    <property type="evidence" value="ECO:0007669"/>
    <property type="project" value="TreeGrafter"/>
</dbReference>
<dbReference type="SMART" id="SM00044">
    <property type="entry name" value="CYCc"/>
    <property type="match status" value="1"/>
</dbReference>
<keyword evidence="2" id="KW-1133">Transmembrane helix</keyword>
<dbReference type="EMBL" id="QBML01000011">
    <property type="protein sequence ID" value="PZO41539.1"/>
    <property type="molecule type" value="Genomic_DNA"/>
</dbReference>
<keyword evidence="2" id="KW-0812">Transmembrane</keyword>
<dbReference type="PANTHER" id="PTHR43081:SF1">
    <property type="entry name" value="ADENYLATE CYCLASE, TERMINAL-DIFFERENTIATION SPECIFIC"/>
    <property type="match status" value="1"/>
</dbReference>
<evidence type="ECO:0000313" key="6">
    <source>
        <dbReference type="Proteomes" id="UP000249467"/>
    </source>
</evidence>
<dbReference type="PROSITE" id="PS50125">
    <property type="entry name" value="GUANYLATE_CYCLASE_2"/>
    <property type="match status" value="1"/>
</dbReference>
<organism evidence="5 6">
    <name type="scientific">Pseudanabaena frigida</name>
    <dbReference type="NCBI Taxonomy" id="945775"/>
    <lineage>
        <taxon>Bacteria</taxon>
        <taxon>Bacillati</taxon>
        <taxon>Cyanobacteriota</taxon>
        <taxon>Cyanophyceae</taxon>
        <taxon>Pseudanabaenales</taxon>
        <taxon>Pseudanabaenaceae</taxon>
        <taxon>Pseudanabaena</taxon>
    </lineage>
</organism>
<reference evidence="5 6" key="2">
    <citation type="submission" date="2018-06" db="EMBL/GenBank/DDBJ databases">
        <title>Metagenomic assembly of (sub)arctic Cyanobacteria and their associated microbiome from non-axenic cultures.</title>
        <authorList>
            <person name="Baurain D."/>
        </authorList>
    </citation>
    <scope>NUCLEOTIDE SEQUENCE [LARGE SCALE GENOMIC DNA]</scope>
    <source>
        <strain evidence="5">ULC066bin1</strain>
    </source>
</reference>
<dbReference type="PANTHER" id="PTHR43081">
    <property type="entry name" value="ADENYLATE CYCLASE, TERMINAL-DIFFERENTIATION SPECIFIC-RELATED"/>
    <property type="match status" value="1"/>
</dbReference>
<name>A0A2W4WHU9_9CYAN</name>
<dbReference type="InterPro" id="IPR001054">
    <property type="entry name" value="A/G_cyclase"/>
</dbReference>
<evidence type="ECO:0000259" key="4">
    <source>
        <dbReference type="PROSITE" id="PS50885"/>
    </source>
</evidence>
<evidence type="ECO:0000259" key="3">
    <source>
        <dbReference type="PROSITE" id="PS50125"/>
    </source>
</evidence>
<dbReference type="GO" id="GO:0016020">
    <property type="term" value="C:membrane"/>
    <property type="evidence" value="ECO:0007669"/>
    <property type="project" value="InterPro"/>
</dbReference>
<feature type="transmembrane region" description="Helical" evidence="2">
    <location>
        <begin position="193"/>
        <end position="214"/>
    </location>
</feature>
<feature type="domain" description="Guanylate cyclase" evidence="3">
    <location>
        <begin position="304"/>
        <end position="431"/>
    </location>
</feature>
<dbReference type="InterPro" id="IPR050697">
    <property type="entry name" value="Adenylyl/Guanylyl_Cyclase_3/4"/>
</dbReference>
<dbReference type="SUPFAM" id="SSF158472">
    <property type="entry name" value="HAMP domain-like"/>
    <property type="match status" value="1"/>
</dbReference>
<dbReference type="Pfam" id="PF00211">
    <property type="entry name" value="Guanylate_cyc"/>
    <property type="match status" value="1"/>
</dbReference>
<dbReference type="Pfam" id="PF00672">
    <property type="entry name" value="HAMP"/>
    <property type="match status" value="1"/>
</dbReference>
<dbReference type="CDD" id="cd06225">
    <property type="entry name" value="HAMP"/>
    <property type="match status" value="1"/>
</dbReference>